<evidence type="ECO:0000256" key="10">
    <source>
        <dbReference type="ARBA" id="ARBA00042639"/>
    </source>
</evidence>
<reference evidence="14 15" key="1">
    <citation type="submission" date="2018-08" db="EMBL/GenBank/DDBJ databases">
        <authorList>
            <person name="Khan S.A."/>
            <person name="Jeon C.O."/>
            <person name="Chun B.H."/>
            <person name="Jeong S.E."/>
        </authorList>
    </citation>
    <scope>NUCLEOTIDE SEQUENCE [LARGE SCALE GENOMIC DNA]</scope>
    <source>
        <strain evidence="14 15">S-16</strain>
    </source>
</reference>
<keyword evidence="5" id="KW-0560">Oxidoreductase</keyword>
<dbReference type="InterPro" id="IPR000866">
    <property type="entry name" value="AhpC/TSA"/>
</dbReference>
<evidence type="ECO:0000256" key="7">
    <source>
        <dbReference type="ARBA" id="ARBA00023284"/>
    </source>
</evidence>
<dbReference type="PANTHER" id="PTHR42801:SF4">
    <property type="entry name" value="AHPC_TSA FAMILY PROTEIN"/>
    <property type="match status" value="1"/>
</dbReference>
<evidence type="ECO:0000256" key="6">
    <source>
        <dbReference type="ARBA" id="ARBA00023157"/>
    </source>
</evidence>
<evidence type="ECO:0000313" key="15">
    <source>
        <dbReference type="Proteomes" id="UP000267464"/>
    </source>
</evidence>
<gene>
    <name evidence="14" type="ORF">DZC73_16095</name>
</gene>
<evidence type="ECO:0000256" key="2">
    <source>
        <dbReference type="ARBA" id="ARBA00013017"/>
    </source>
</evidence>
<evidence type="ECO:0000256" key="3">
    <source>
        <dbReference type="ARBA" id="ARBA00022559"/>
    </source>
</evidence>
<keyword evidence="12" id="KW-0732">Signal</keyword>
<dbReference type="GO" id="GO:0005737">
    <property type="term" value="C:cytoplasm"/>
    <property type="evidence" value="ECO:0007669"/>
    <property type="project" value="TreeGrafter"/>
</dbReference>
<evidence type="ECO:0000256" key="4">
    <source>
        <dbReference type="ARBA" id="ARBA00022862"/>
    </source>
</evidence>
<reference evidence="14 15" key="2">
    <citation type="submission" date="2018-12" db="EMBL/GenBank/DDBJ databases">
        <title>Rhizobacter gummiphilus sp. nov., a rubber-degrading bacterium isolated from the soil of a botanical garden in Japan.</title>
        <authorList>
            <person name="Shunsuke S.S."/>
        </authorList>
    </citation>
    <scope>NUCLEOTIDE SEQUENCE [LARGE SCALE GENOMIC DNA]</scope>
    <source>
        <strain evidence="14 15">S-16</strain>
    </source>
</reference>
<feature type="chain" id="PRO_5018276676" description="thioredoxin-dependent peroxiredoxin" evidence="12">
    <location>
        <begin position="23"/>
        <end position="182"/>
    </location>
</feature>
<dbReference type="Gene3D" id="3.40.30.10">
    <property type="entry name" value="Glutaredoxin"/>
    <property type="match status" value="1"/>
</dbReference>
<feature type="signal peptide" evidence="12">
    <location>
        <begin position="1"/>
        <end position="22"/>
    </location>
</feature>
<proteinExistence type="inferred from homology"/>
<keyword evidence="7" id="KW-0676">Redox-active center</keyword>
<keyword evidence="4" id="KW-0049">Antioxidant</keyword>
<dbReference type="OrthoDB" id="5572803at2"/>
<comment type="catalytic activity">
    <reaction evidence="11">
        <text>a hydroperoxide + [thioredoxin]-dithiol = an alcohol + [thioredoxin]-disulfide + H2O</text>
        <dbReference type="Rhea" id="RHEA:62620"/>
        <dbReference type="Rhea" id="RHEA-COMP:10698"/>
        <dbReference type="Rhea" id="RHEA-COMP:10700"/>
        <dbReference type="ChEBI" id="CHEBI:15377"/>
        <dbReference type="ChEBI" id="CHEBI:29950"/>
        <dbReference type="ChEBI" id="CHEBI:30879"/>
        <dbReference type="ChEBI" id="CHEBI:35924"/>
        <dbReference type="ChEBI" id="CHEBI:50058"/>
        <dbReference type="EC" id="1.11.1.24"/>
    </reaction>
</comment>
<evidence type="ECO:0000256" key="9">
    <source>
        <dbReference type="ARBA" id="ARBA00038489"/>
    </source>
</evidence>
<dbReference type="Proteomes" id="UP000267464">
    <property type="component" value="Unassembled WGS sequence"/>
</dbReference>
<evidence type="ECO:0000256" key="1">
    <source>
        <dbReference type="ARBA" id="ARBA00003330"/>
    </source>
</evidence>
<evidence type="ECO:0000256" key="8">
    <source>
        <dbReference type="ARBA" id="ARBA00032824"/>
    </source>
</evidence>
<dbReference type="Pfam" id="PF00578">
    <property type="entry name" value="AhpC-TSA"/>
    <property type="match status" value="1"/>
</dbReference>
<protein>
    <recommendedName>
        <fullName evidence="2">thioredoxin-dependent peroxiredoxin</fullName>
        <ecNumber evidence="2">1.11.1.24</ecNumber>
    </recommendedName>
    <alternativeName>
        <fullName evidence="8">Thioredoxin peroxidase</fullName>
    </alternativeName>
    <alternativeName>
        <fullName evidence="10">Thioredoxin-dependent peroxiredoxin Bcp</fullName>
    </alternativeName>
</protein>
<evidence type="ECO:0000256" key="12">
    <source>
        <dbReference type="SAM" id="SignalP"/>
    </source>
</evidence>
<dbReference type="EMBL" id="QUSW01000004">
    <property type="protein sequence ID" value="RQP23651.1"/>
    <property type="molecule type" value="Genomic_DNA"/>
</dbReference>
<evidence type="ECO:0000259" key="13">
    <source>
        <dbReference type="PROSITE" id="PS51352"/>
    </source>
</evidence>
<evidence type="ECO:0000256" key="11">
    <source>
        <dbReference type="ARBA" id="ARBA00049091"/>
    </source>
</evidence>
<dbReference type="PROSITE" id="PS51352">
    <property type="entry name" value="THIOREDOXIN_2"/>
    <property type="match status" value="1"/>
</dbReference>
<comment type="caution">
    <text evidence="14">The sequence shown here is derived from an EMBL/GenBank/DDBJ whole genome shotgun (WGS) entry which is preliminary data.</text>
</comment>
<dbReference type="AlphaFoldDB" id="A0A3N7HS53"/>
<dbReference type="PANTHER" id="PTHR42801">
    <property type="entry name" value="THIOREDOXIN-DEPENDENT PEROXIDE REDUCTASE"/>
    <property type="match status" value="1"/>
</dbReference>
<dbReference type="CDD" id="cd03017">
    <property type="entry name" value="PRX_BCP"/>
    <property type="match status" value="1"/>
</dbReference>
<comment type="similarity">
    <text evidence="9">Belongs to the peroxiredoxin family. BCP/PrxQ subfamily.</text>
</comment>
<accession>A0A3N7HS53</accession>
<evidence type="ECO:0000256" key="5">
    <source>
        <dbReference type="ARBA" id="ARBA00023002"/>
    </source>
</evidence>
<organism evidence="14 15">
    <name type="scientific">Piscinibacter terrae</name>
    <dbReference type="NCBI Taxonomy" id="2496871"/>
    <lineage>
        <taxon>Bacteria</taxon>
        <taxon>Pseudomonadati</taxon>
        <taxon>Pseudomonadota</taxon>
        <taxon>Betaproteobacteria</taxon>
        <taxon>Burkholderiales</taxon>
        <taxon>Sphaerotilaceae</taxon>
        <taxon>Piscinibacter</taxon>
    </lineage>
</organism>
<keyword evidence="15" id="KW-1185">Reference proteome</keyword>
<feature type="domain" description="Thioredoxin" evidence="13">
    <location>
        <begin position="24"/>
        <end position="174"/>
    </location>
</feature>
<dbReference type="InterPro" id="IPR036249">
    <property type="entry name" value="Thioredoxin-like_sf"/>
</dbReference>
<name>A0A3N7HS53_9BURK</name>
<dbReference type="GO" id="GO:0034599">
    <property type="term" value="P:cellular response to oxidative stress"/>
    <property type="evidence" value="ECO:0007669"/>
    <property type="project" value="TreeGrafter"/>
</dbReference>
<dbReference type="GO" id="GO:0045454">
    <property type="term" value="P:cell redox homeostasis"/>
    <property type="evidence" value="ECO:0007669"/>
    <property type="project" value="TreeGrafter"/>
</dbReference>
<comment type="function">
    <text evidence="1">Thiol-specific peroxidase that catalyzes the reduction of hydrogen peroxide and organic hydroperoxides to water and alcohols, respectively. Plays a role in cell protection against oxidative stress by detoxifying peroxides and as sensor of hydrogen peroxide-mediated signaling events.</text>
</comment>
<dbReference type="InterPro" id="IPR013766">
    <property type="entry name" value="Thioredoxin_domain"/>
</dbReference>
<keyword evidence="3" id="KW-0575">Peroxidase</keyword>
<keyword evidence="6" id="KW-1015">Disulfide bond</keyword>
<sequence>MKRSFIIAAALAALLPPLAAHAALDIGEAAPAFTTQAAQGGKVYQFSLGEALAKGPVVVYFFPAAFSIGCSIEAHTFAESIDKFAALKATVIGVSGDDIDTLSKFSVQECQSKFPVGSDGSKKIMASYDAVMSLRPEYANRISYLIAPDGKIIYQYKSLNPYSHVTKVLAALQDWSKAQSGK</sequence>
<dbReference type="InterPro" id="IPR050924">
    <property type="entry name" value="Peroxiredoxin_BCP/PrxQ"/>
</dbReference>
<evidence type="ECO:0000313" key="14">
    <source>
        <dbReference type="EMBL" id="RQP23651.1"/>
    </source>
</evidence>
<dbReference type="GO" id="GO:0008379">
    <property type="term" value="F:thioredoxin peroxidase activity"/>
    <property type="evidence" value="ECO:0007669"/>
    <property type="project" value="TreeGrafter"/>
</dbReference>
<dbReference type="RefSeq" id="WP_124541370.1">
    <property type="nucleotide sequence ID" value="NZ_QUSW01000004.1"/>
</dbReference>
<dbReference type="SUPFAM" id="SSF52833">
    <property type="entry name" value="Thioredoxin-like"/>
    <property type="match status" value="1"/>
</dbReference>
<dbReference type="EC" id="1.11.1.24" evidence="2"/>